<organism evidence="7">
    <name type="scientific">marine sediment metagenome</name>
    <dbReference type="NCBI Taxonomy" id="412755"/>
    <lineage>
        <taxon>unclassified sequences</taxon>
        <taxon>metagenomes</taxon>
        <taxon>ecological metagenomes</taxon>
    </lineage>
</organism>
<dbReference type="FunFam" id="1.20.1260.100:FF:000001">
    <property type="entry name" value="translocator protein 2"/>
    <property type="match status" value="1"/>
</dbReference>
<dbReference type="PIRSF" id="PIRSF005859">
    <property type="entry name" value="PBR"/>
    <property type="match status" value="1"/>
</dbReference>
<evidence type="ECO:0000313" key="7">
    <source>
        <dbReference type="EMBL" id="KKN91619.1"/>
    </source>
</evidence>
<comment type="subcellular location">
    <subcellularLocation>
        <location evidence="1">Membrane</location>
        <topology evidence="1">Multi-pass membrane protein</topology>
    </subcellularLocation>
</comment>
<comment type="caution">
    <text evidence="7">The sequence shown here is derived from an EMBL/GenBank/DDBJ whole genome shotgun (WGS) entry which is preliminary data.</text>
</comment>
<feature type="transmembrane region" description="Helical" evidence="6">
    <location>
        <begin position="101"/>
        <end position="123"/>
    </location>
</feature>
<keyword evidence="3 6" id="KW-0812">Transmembrane</keyword>
<evidence type="ECO:0000256" key="5">
    <source>
        <dbReference type="ARBA" id="ARBA00023136"/>
    </source>
</evidence>
<name>A0A0F9UIX4_9ZZZZ</name>
<dbReference type="PANTHER" id="PTHR10057">
    <property type="entry name" value="PERIPHERAL-TYPE BENZODIAZEPINE RECEPTOR"/>
    <property type="match status" value="1"/>
</dbReference>
<dbReference type="Gene3D" id="1.20.1260.100">
    <property type="entry name" value="TspO/MBR protein"/>
    <property type="match status" value="1"/>
</dbReference>
<dbReference type="Pfam" id="PF03073">
    <property type="entry name" value="TspO_MBR"/>
    <property type="match status" value="1"/>
</dbReference>
<evidence type="ECO:0000256" key="3">
    <source>
        <dbReference type="ARBA" id="ARBA00022692"/>
    </source>
</evidence>
<dbReference type="GO" id="GO:0016020">
    <property type="term" value="C:membrane"/>
    <property type="evidence" value="ECO:0007669"/>
    <property type="project" value="UniProtKB-SubCell"/>
</dbReference>
<dbReference type="GO" id="GO:0033013">
    <property type="term" value="P:tetrapyrrole metabolic process"/>
    <property type="evidence" value="ECO:0007669"/>
    <property type="project" value="UniProtKB-ARBA"/>
</dbReference>
<evidence type="ECO:0000256" key="2">
    <source>
        <dbReference type="ARBA" id="ARBA00007524"/>
    </source>
</evidence>
<comment type="similarity">
    <text evidence="2">Belongs to the TspO/BZRP family.</text>
</comment>
<feature type="transmembrane region" description="Helical" evidence="6">
    <location>
        <begin position="72"/>
        <end position="94"/>
    </location>
</feature>
<reference evidence="7" key="1">
    <citation type="journal article" date="2015" name="Nature">
        <title>Complex archaea that bridge the gap between prokaryotes and eukaryotes.</title>
        <authorList>
            <person name="Spang A."/>
            <person name="Saw J.H."/>
            <person name="Jorgensen S.L."/>
            <person name="Zaremba-Niedzwiedzka K."/>
            <person name="Martijn J."/>
            <person name="Lind A.E."/>
            <person name="van Eijk R."/>
            <person name="Schleper C."/>
            <person name="Guy L."/>
            <person name="Ettema T.J."/>
        </authorList>
    </citation>
    <scope>NUCLEOTIDE SEQUENCE</scope>
</reference>
<evidence type="ECO:0000256" key="1">
    <source>
        <dbReference type="ARBA" id="ARBA00004141"/>
    </source>
</evidence>
<evidence type="ECO:0000256" key="6">
    <source>
        <dbReference type="SAM" id="Phobius"/>
    </source>
</evidence>
<keyword evidence="4 6" id="KW-1133">Transmembrane helix</keyword>
<dbReference type="PANTHER" id="PTHR10057:SF0">
    <property type="entry name" value="TRANSLOCATOR PROTEIN"/>
    <property type="match status" value="1"/>
</dbReference>
<accession>A0A0F9UIX4</accession>
<dbReference type="EMBL" id="LAZR01000102">
    <property type="protein sequence ID" value="KKN91619.1"/>
    <property type="molecule type" value="Genomic_DNA"/>
</dbReference>
<dbReference type="InterPro" id="IPR038330">
    <property type="entry name" value="TspO/MBR-related_sf"/>
</dbReference>
<evidence type="ECO:0008006" key="8">
    <source>
        <dbReference type="Google" id="ProtNLM"/>
    </source>
</evidence>
<keyword evidence="5 6" id="KW-0472">Membrane</keyword>
<sequence length="159" mass="17494">MNFADIVSFAGFLVLVCAAGLSGVIFKPGAWYRRLDKPSWTPPNWAFPVVWSALYLMIAIAGWRVYETVGLAALPFILYAVQLVLNAAWSPLFFGMHRPDLAFADITLLAMAVAVNMALFWSIDAIAGLLLVPYFLWVCVAAGLNLSVWRRNPGAFSHA</sequence>
<proteinExistence type="inferred from homology"/>
<dbReference type="InterPro" id="IPR004307">
    <property type="entry name" value="TspO_MBR"/>
</dbReference>
<feature type="transmembrane region" description="Helical" evidence="6">
    <location>
        <begin position="129"/>
        <end position="149"/>
    </location>
</feature>
<gene>
    <name evidence="7" type="ORF">LCGC14_0217280</name>
</gene>
<feature type="transmembrane region" description="Helical" evidence="6">
    <location>
        <begin position="46"/>
        <end position="66"/>
    </location>
</feature>
<dbReference type="CDD" id="cd15904">
    <property type="entry name" value="TSPO_MBR"/>
    <property type="match status" value="1"/>
</dbReference>
<evidence type="ECO:0000256" key="4">
    <source>
        <dbReference type="ARBA" id="ARBA00022989"/>
    </source>
</evidence>
<feature type="transmembrane region" description="Helical" evidence="6">
    <location>
        <begin position="6"/>
        <end position="26"/>
    </location>
</feature>
<protein>
    <recommendedName>
        <fullName evidence="8">Tryptophan-rich sensory protein</fullName>
    </recommendedName>
</protein>
<dbReference type="AlphaFoldDB" id="A0A0F9UIX4"/>